<proteinExistence type="predicted"/>
<dbReference type="EMBL" id="FUYV01000013">
    <property type="protein sequence ID" value="SKC20413.1"/>
    <property type="molecule type" value="Genomic_DNA"/>
</dbReference>
<dbReference type="AlphaFoldDB" id="A0A1T5HIA9"/>
<organism evidence="1 2">
    <name type="scientific">Alkalitalea saponilacus</name>
    <dbReference type="NCBI Taxonomy" id="889453"/>
    <lineage>
        <taxon>Bacteria</taxon>
        <taxon>Pseudomonadati</taxon>
        <taxon>Bacteroidota</taxon>
        <taxon>Bacteroidia</taxon>
        <taxon>Marinilabiliales</taxon>
        <taxon>Marinilabiliaceae</taxon>
        <taxon>Alkalitalea</taxon>
    </lineage>
</organism>
<keyword evidence="2" id="KW-1185">Reference proteome</keyword>
<dbReference type="OrthoDB" id="9791837at2"/>
<sequence>MPETNLIETGASTQSYYQSINKAYHKLYHKPLMLHYPFFKEPGESLEMRQMNLTNHCISCIDSLENKHVLEVGCGNGIQSVYIYEKFNPGSLLG</sequence>
<reference evidence="1 2" key="1">
    <citation type="submission" date="2017-02" db="EMBL/GenBank/DDBJ databases">
        <authorList>
            <person name="Peterson S.W."/>
        </authorList>
    </citation>
    <scope>NUCLEOTIDE SEQUENCE [LARGE SCALE GENOMIC DNA]</scope>
    <source>
        <strain evidence="1 2">DSM 24412</strain>
    </source>
</reference>
<dbReference type="SUPFAM" id="SSF53335">
    <property type="entry name" value="S-adenosyl-L-methionine-dependent methyltransferases"/>
    <property type="match status" value="1"/>
</dbReference>
<accession>A0A1T5HIA9</accession>
<gene>
    <name evidence="1" type="ORF">SAMN03080601_02345</name>
</gene>
<dbReference type="InterPro" id="IPR029063">
    <property type="entry name" value="SAM-dependent_MTases_sf"/>
</dbReference>
<protein>
    <recommendedName>
        <fullName evidence="3">Methyltransferase domain-containing protein</fullName>
    </recommendedName>
</protein>
<name>A0A1T5HIA9_9BACT</name>
<evidence type="ECO:0008006" key="3">
    <source>
        <dbReference type="Google" id="ProtNLM"/>
    </source>
</evidence>
<dbReference type="STRING" id="889453.SAMN03080601_02345"/>
<dbReference type="KEGG" id="asx:CDL62_02905"/>
<evidence type="ECO:0000313" key="1">
    <source>
        <dbReference type="EMBL" id="SKC20413.1"/>
    </source>
</evidence>
<dbReference type="RefSeq" id="WP_079558060.1">
    <property type="nucleotide sequence ID" value="NZ_CP021904.1"/>
</dbReference>
<evidence type="ECO:0000313" key="2">
    <source>
        <dbReference type="Proteomes" id="UP000191055"/>
    </source>
</evidence>
<dbReference type="Gene3D" id="3.40.50.150">
    <property type="entry name" value="Vaccinia Virus protein VP39"/>
    <property type="match status" value="1"/>
</dbReference>
<dbReference type="Proteomes" id="UP000191055">
    <property type="component" value="Unassembled WGS sequence"/>
</dbReference>